<feature type="region of interest" description="Disordered" evidence="2">
    <location>
        <begin position="91"/>
        <end position="130"/>
    </location>
</feature>
<keyword evidence="3" id="KW-0472">Membrane</keyword>
<dbReference type="VEuPathDB" id="VectorBase:ASTE001961"/>
<feature type="region of interest" description="Disordered" evidence="2">
    <location>
        <begin position="1"/>
        <end position="37"/>
    </location>
</feature>
<evidence type="ECO:0000313" key="4">
    <source>
        <dbReference type="EnsemblMetazoa" id="ASTEI04536-PA"/>
    </source>
</evidence>
<dbReference type="OMA" id="IMIVSIC"/>
<organism evidence="4 5">
    <name type="scientific">Anopheles stephensi</name>
    <name type="common">Indo-Pakistan malaria mosquito</name>
    <dbReference type="NCBI Taxonomy" id="30069"/>
    <lineage>
        <taxon>Eukaryota</taxon>
        <taxon>Metazoa</taxon>
        <taxon>Ecdysozoa</taxon>
        <taxon>Arthropoda</taxon>
        <taxon>Hexapoda</taxon>
        <taxon>Insecta</taxon>
        <taxon>Pterygota</taxon>
        <taxon>Neoptera</taxon>
        <taxon>Endopterygota</taxon>
        <taxon>Diptera</taxon>
        <taxon>Nematocera</taxon>
        <taxon>Culicoidea</taxon>
        <taxon>Culicidae</taxon>
        <taxon>Anophelinae</taxon>
        <taxon>Anopheles</taxon>
    </lineage>
</organism>
<feature type="compositionally biased region" description="Acidic residues" evidence="2">
    <location>
        <begin position="99"/>
        <end position="118"/>
    </location>
</feature>
<dbReference type="Pfam" id="PF04979">
    <property type="entry name" value="IPP-2"/>
    <property type="match status" value="1"/>
</dbReference>
<keyword evidence="3" id="KW-0812">Transmembrane</keyword>
<comment type="similarity">
    <text evidence="1">Belongs to the protein phosphatase inhibitor 2 family.</text>
</comment>
<reference evidence="5" key="1">
    <citation type="journal article" date="2014" name="Genome Biol.">
        <title>Genome analysis of a major urban malaria vector mosquito, Anopheles stephensi.</title>
        <authorList>
            <person name="Jiang X."/>
            <person name="Peery A."/>
            <person name="Hall A.B."/>
            <person name="Sharma A."/>
            <person name="Chen X.G."/>
            <person name="Waterhouse R.M."/>
            <person name="Komissarov A."/>
            <person name="Riehle M.M."/>
            <person name="Shouche Y."/>
            <person name="Sharakhova M.V."/>
            <person name="Lawson D."/>
            <person name="Pakpour N."/>
            <person name="Arensburger P."/>
            <person name="Davidson V.L."/>
            <person name="Eiglmeier K."/>
            <person name="Emrich S."/>
            <person name="George P."/>
            <person name="Kennedy R.C."/>
            <person name="Mane S.P."/>
            <person name="Maslen G."/>
            <person name="Oringanje C."/>
            <person name="Qi Y."/>
            <person name="Settlage R."/>
            <person name="Tojo M."/>
            <person name="Tubio J.M."/>
            <person name="Unger M.F."/>
            <person name="Wang B."/>
            <person name="Vernick K.D."/>
            <person name="Ribeiro J.M."/>
            <person name="James A.A."/>
            <person name="Michel K."/>
            <person name="Riehle M.A."/>
            <person name="Luckhart S."/>
            <person name="Sharakhov I.V."/>
            <person name="Tu Z."/>
        </authorList>
    </citation>
    <scope>NUCLEOTIDE SEQUENCE [LARGE SCALE GENOMIC DNA]</scope>
    <source>
        <strain evidence="5">Indian</strain>
    </source>
</reference>
<evidence type="ECO:0000256" key="2">
    <source>
        <dbReference type="SAM" id="MobiDB-lite"/>
    </source>
</evidence>
<dbReference type="GO" id="GO:0004864">
    <property type="term" value="F:protein phosphatase inhibitor activity"/>
    <property type="evidence" value="ECO:0007669"/>
    <property type="project" value="InterPro"/>
</dbReference>
<evidence type="ECO:0000256" key="1">
    <source>
        <dbReference type="ARBA" id="ARBA00005472"/>
    </source>
</evidence>
<dbReference type="PANTHER" id="PTHR12398">
    <property type="entry name" value="PROTEIN PHOSPHATASE INHIBITOR"/>
    <property type="match status" value="1"/>
</dbReference>
<feature type="region of interest" description="Disordered" evidence="2">
    <location>
        <begin position="147"/>
        <end position="230"/>
    </location>
</feature>
<dbReference type="EnsemblMetazoa" id="ASTEI04536-RA">
    <property type="protein sequence ID" value="ASTEI04536-PA"/>
    <property type="gene ID" value="ASTEI04536"/>
</dbReference>
<evidence type="ECO:0000313" key="5">
    <source>
        <dbReference type="Proteomes" id="UP000076408"/>
    </source>
</evidence>
<dbReference type="Proteomes" id="UP000076408">
    <property type="component" value="Unassembled WGS sequence"/>
</dbReference>
<dbReference type="VEuPathDB" id="VectorBase:ASTEI20_041171"/>
<proteinExistence type="inferred from homology"/>
<sequence>MSFSSDSPDAKKPCKGILKSSSSFDKHSAASSVHRKSAKFDELNVLQTYHPPDKDYGHMKVDEPKTPFNYVEAADVDQLDAEVLAERLRVAADARSDAVSEEELDDDDDDEEEEEELTEEQKKRKLEFERRRKAHYNEFEAVKLARKLIEEDDEEDEDDDNGAANDDPNTADDGEAPSSNQTPAGASGTEGSGSSVPAASKDETSMEIEEEETDRSASVRTGKVGPVDSRLKPVSSTIRISEESSELEGPRSSVIALIMIVSICLMIFFIVCFTLLFYLLKRNA</sequence>
<feature type="compositionally biased region" description="Low complexity" evidence="2">
    <location>
        <begin position="184"/>
        <end position="195"/>
    </location>
</feature>
<accession>A0A182Y7V0</accession>
<name>A0A182Y7V0_ANOST</name>
<dbReference type="PANTHER" id="PTHR12398:SF20">
    <property type="entry name" value="PROTEIN PHOSPHATASE 1 REGULATORY INHIBITOR SUBUNIT 2"/>
    <property type="match status" value="1"/>
</dbReference>
<reference evidence="4" key="2">
    <citation type="submission" date="2020-05" db="UniProtKB">
        <authorList>
            <consortium name="EnsemblMetazoa"/>
        </authorList>
    </citation>
    <scope>IDENTIFICATION</scope>
    <source>
        <strain evidence="4">Indian</strain>
    </source>
</reference>
<protein>
    <submittedName>
        <fullName evidence="4">Uncharacterized protein</fullName>
    </submittedName>
</protein>
<dbReference type="Gene3D" id="6.10.250.1050">
    <property type="match status" value="1"/>
</dbReference>
<feature type="compositionally biased region" description="Basic and acidic residues" evidence="2">
    <location>
        <begin position="119"/>
        <end position="130"/>
    </location>
</feature>
<dbReference type="VEuPathDB" id="VectorBase:ASTEI04536"/>
<feature type="compositionally biased region" description="Acidic residues" evidence="2">
    <location>
        <begin position="150"/>
        <end position="161"/>
    </location>
</feature>
<keyword evidence="5" id="KW-1185">Reference proteome</keyword>
<feature type="transmembrane region" description="Helical" evidence="3">
    <location>
        <begin position="254"/>
        <end position="280"/>
    </location>
</feature>
<dbReference type="GO" id="GO:0009966">
    <property type="term" value="P:regulation of signal transduction"/>
    <property type="evidence" value="ECO:0007669"/>
    <property type="project" value="InterPro"/>
</dbReference>
<dbReference type="AlphaFoldDB" id="A0A182Y7V0"/>
<dbReference type="STRING" id="30069.A0A182Y7V0"/>
<keyword evidence="3" id="KW-1133">Transmembrane helix</keyword>
<dbReference type="InterPro" id="IPR007062">
    <property type="entry name" value="PPI-2"/>
</dbReference>
<evidence type="ECO:0000256" key="3">
    <source>
        <dbReference type="SAM" id="Phobius"/>
    </source>
</evidence>